<dbReference type="Pfam" id="PF01668">
    <property type="entry name" value="SmpB"/>
    <property type="match status" value="1"/>
</dbReference>
<dbReference type="Proteomes" id="UP000010146">
    <property type="component" value="Unassembled WGS sequence"/>
</dbReference>
<dbReference type="InterPro" id="IPR000037">
    <property type="entry name" value="SsrA-bd_prot"/>
</dbReference>
<dbReference type="InterPro" id="IPR023620">
    <property type="entry name" value="SmpB"/>
</dbReference>
<sequence>MQNRKAFHDYFIEETYEAGIELVGTEVKSVRQGKVNLKDSFARVENNEVILYNMHISPYEKGNIFNKDPLRPRKLLLHRHEINKLSGYVSRKGYTLIPTKVYLKRGLVKVELAVAKGKKLFDKREDIPRRDAKRELEKQFKEKQLGISRGGVLVSTGAVEVKVASRVLHQLVKKVEKNKRRQRTRLRCLIKGGRPA</sequence>
<proteinExistence type="inferred from homology"/>
<organism evidence="4 5">
    <name type="scientific">Caldanaerobacter subterraneus subsp. pacificus DSM 12653</name>
    <dbReference type="NCBI Taxonomy" id="391606"/>
    <lineage>
        <taxon>Bacteria</taxon>
        <taxon>Bacillati</taxon>
        <taxon>Bacillota</taxon>
        <taxon>Clostridia</taxon>
        <taxon>Thermoanaerobacterales</taxon>
        <taxon>Thermoanaerobacteraceae</taxon>
        <taxon>Caldanaerobacter</taxon>
    </lineage>
</organism>
<evidence type="ECO:0000256" key="1">
    <source>
        <dbReference type="ARBA" id="ARBA00022490"/>
    </source>
</evidence>
<dbReference type="GO" id="GO:0003723">
    <property type="term" value="F:RNA binding"/>
    <property type="evidence" value="ECO:0007669"/>
    <property type="project" value="UniProtKB-UniRule"/>
</dbReference>
<dbReference type="SUPFAM" id="SSF74982">
    <property type="entry name" value="Small protein B (SmpB)"/>
    <property type="match status" value="1"/>
</dbReference>
<dbReference type="NCBIfam" id="NF003843">
    <property type="entry name" value="PRK05422.1"/>
    <property type="match status" value="1"/>
</dbReference>
<accession>A0A0F5PMU7</accession>
<dbReference type="PROSITE" id="PS01317">
    <property type="entry name" value="SSRP"/>
    <property type="match status" value="1"/>
</dbReference>
<evidence type="ECO:0000256" key="2">
    <source>
        <dbReference type="ARBA" id="ARBA00022884"/>
    </source>
</evidence>
<comment type="caution">
    <text evidence="4">The sequence shown here is derived from an EMBL/GenBank/DDBJ whole genome shotgun (WGS) entry which is preliminary data.</text>
</comment>
<dbReference type="PANTHER" id="PTHR30308">
    <property type="entry name" value="TMRNA-BINDING COMPONENT OF TRANS-TRANSLATION TAGGING COMPLEX"/>
    <property type="match status" value="1"/>
</dbReference>
<dbReference type="Gene3D" id="2.40.280.10">
    <property type="match status" value="1"/>
</dbReference>
<keyword evidence="2 3" id="KW-0694">RNA-binding</keyword>
<evidence type="ECO:0000256" key="3">
    <source>
        <dbReference type="HAMAP-Rule" id="MF_00023"/>
    </source>
</evidence>
<protein>
    <recommendedName>
        <fullName evidence="3">SsrA-binding protein</fullName>
    </recommendedName>
    <alternativeName>
        <fullName evidence="3">Small protein B</fullName>
    </alternativeName>
</protein>
<reference evidence="4 5" key="2">
    <citation type="journal article" date="2015" name="BMC Genomics">
        <title>Analysis of three genomes within the thermophilic bacterial species Caldanaerobacter subterraneus with a focus on carbon monoxide dehydrogenase evolution and hydrolase diversity.</title>
        <authorList>
            <person name="Sant'Anna F.H."/>
            <person name="Lebedinsky A.V."/>
            <person name="Sokolova T.G."/>
            <person name="Robb F.T."/>
            <person name="Gonzalez J.M."/>
        </authorList>
    </citation>
    <scope>NUCLEOTIDE SEQUENCE [LARGE SCALE GENOMIC DNA]</scope>
    <source>
        <strain evidence="4 5">DSM 12653</strain>
    </source>
</reference>
<name>A0A0F5PMU7_9THEO</name>
<dbReference type="GO" id="GO:0070929">
    <property type="term" value="P:trans-translation"/>
    <property type="evidence" value="ECO:0007669"/>
    <property type="project" value="UniProtKB-UniRule"/>
</dbReference>
<dbReference type="PANTHER" id="PTHR30308:SF2">
    <property type="entry name" value="SSRA-BINDING PROTEIN"/>
    <property type="match status" value="1"/>
</dbReference>
<dbReference type="GO" id="GO:0005829">
    <property type="term" value="C:cytosol"/>
    <property type="evidence" value="ECO:0007669"/>
    <property type="project" value="TreeGrafter"/>
</dbReference>
<gene>
    <name evidence="3" type="primary">smpB</name>
    <name evidence="4" type="ORF">CDSM653_01015</name>
</gene>
<evidence type="ECO:0000313" key="4">
    <source>
        <dbReference type="EMBL" id="KKC29953.1"/>
    </source>
</evidence>
<dbReference type="EMBL" id="ABXP02000057">
    <property type="protein sequence ID" value="KKC29953.1"/>
    <property type="molecule type" value="Genomic_DNA"/>
</dbReference>
<comment type="subcellular location">
    <subcellularLocation>
        <location evidence="3">Cytoplasm</location>
    </subcellularLocation>
    <text evidence="3">The tmRNA-SmpB complex associates with stalled 70S ribosomes.</text>
</comment>
<dbReference type="NCBIfam" id="TIGR00086">
    <property type="entry name" value="smpB"/>
    <property type="match status" value="1"/>
</dbReference>
<comment type="function">
    <text evidence="3">Required for rescue of stalled ribosomes mediated by trans-translation. Binds to transfer-messenger RNA (tmRNA), required for stable association of tmRNA with ribosomes. tmRNA and SmpB together mimic tRNA shape, replacing the anticodon stem-loop with SmpB. tmRNA is encoded by the ssrA gene; the 2 termini fold to resemble tRNA(Ala) and it encodes a 'tag peptide', a short internal open reading frame. During trans-translation Ala-aminoacylated tmRNA acts like a tRNA, entering the A-site of stalled ribosomes, displacing the stalled mRNA. The ribosome then switches to translate the ORF on the tmRNA; the nascent peptide is terminated with the 'tag peptide' encoded by the tmRNA and targeted for degradation. The ribosome is freed to recommence translation, which seems to be the essential function of trans-translation.</text>
</comment>
<dbReference type="CDD" id="cd09294">
    <property type="entry name" value="SmpB"/>
    <property type="match status" value="1"/>
</dbReference>
<reference evidence="4 5" key="1">
    <citation type="submission" date="2008-07" db="EMBL/GenBank/DDBJ databases">
        <authorList>
            <person name="Gonzalez J."/>
            <person name="Sokolova T."/>
            <person name="Ferriera S."/>
            <person name="Johnson J."/>
            <person name="Kravitz S."/>
            <person name="Beeson K."/>
            <person name="Sutton G."/>
            <person name="Rogers Y.-H."/>
            <person name="Friedman R."/>
            <person name="Frazier M."/>
            <person name="Venter J.C."/>
        </authorList>
    </citation>
    <scope>NUCLEOTIDE SEQUENCE [LARGE SCALE GENOMIC DNA]</scope>
    <source>
        <strain evidence="4 5">DSM 12653</strain>
    </source>
</reference>
<dbReference type="GO" id="GO:0070930">
    <property type="term" value="P:trans-translation-dependent protein tagging"/>
    <property type="evidence" value="ECO:0007669"/>
    <property type="project" value="TreeGrafter"/>
</dbReference>
<reference evidence="5" key="3">
    <citation type="submission" date="2015-02" db="EMBL/GenBank/DDBJ databases">
        <title>Genome analysis of three genomes within the thermophilic hydrogenogenic bacterial species Caldanaerobacter subterraneus.</title>
        <authorList>
            <person name="Sant'Anna F.H."/>
            <person name="Lebedinsky A."/>
            <person name="Sokolova T."/>
            <person name="Robb F.T."/>
            <person name="Gonzalez J.M."/>
        </authorList>
    </citation>
    <scope>NUCLEOTIDE SEQUENCE [LARGE SCALE GENOMIC DNA]</scope>
    <source>
        <strain evidence="5">DSM 12653</strain>
    </source>
</reference>
<keyword evidence="1 3" id="KW-0963">Cytoplasm</keyword>
<evidence type="ECO:0000313" key="5">
    <source>
        <dbReference type="Proteomes" id="UP000010146"/>
    </source>
</evidence>
<dbReference type="HAMAP" id="MF_00023">
    <property type="entry name" value="SmpB"/>
    <property type="match status" value="1"/>
</dbReference>
<comment type="similarity">
    <text evidence="3">Belongs to the SmpB family.</text>
</comment>
<dbReference type="AlphaFoldDB" id="A0A0F5PMU7"/>
<dbReference type="InterPro" id="IPR020081">
    <property type="entry name" value="SsrA-bd_prot_CS"/>
</dbReference>